<dbReference type="InterPro" id="IPR036249">
    <property type="entry name" value="Thioredoxin-like_sf"/>
</dbReference>
<name>A0A5C0B1U0_9BURK</name>
<dbReference type="PROSITE" id="PS51352">
    <property type="entry name" value="THIOREDOXIN_2"/>
    <property type="match status" value="1"/>
</dbReference>
<dbReference type="SUPFAM" id="SSF52833">
    <property type="entry name" value="Thioredoxin-like"/>
    <property type="match status" value="1"/>
</dbReference>
<accession>A0A5C0B1U0</accession>
<dbReference type="InterPro" id="IPR013740">
    <property type="entry name" value="Redoxin"/>
</dbReference>
<evidence type="ECO:0000256" key="1">
    <source>
        <dbReference type="SAM" id="Phobius"/>
    </source>
</evidence>
<dbReference type="Proteomes" id="UP000325161">
    <property type="component" value="Chromosome"/>
</dbReference>
<evidence type="ECO:0000313" key="4">
    <source>
        <dbReference type="Proteomes" id="UP000325161"/>
    </source>
</evidence>
<feature type="transmembrane region" description="Helical" evidence="1">
    <location>
        <begin position="20"/>
        <end position="40"/>
    </location>
</feature>
<keyword evidence="1" id="KW-0812">Transmembrane</keyword>
<dbReference type="KEGG" id="pacr:FXN63_23960"/>
<dbReference type="InterPro" id="IPR050553">
    <property type="entry name" value="Thioredoxin_ResA/DsbE_sf"/>
</dbReference>
<evidence type="ECO:0000313" key="3">
    <source>
        <dbReference type="EMBL" id="QEI08552.1"/>
    </source>
</evidence>
<dbReference type="Gene3D" id="3.40.30.10">
    <property type="entry name" value="Glutaredoxin"/>
    <property type="match status" value="1"/>
</dbReference>
<proteinExistence type="predicted"/>
<feature type="domain" description="Thioredoxin" evidence="2">
    <location>
        <begin position="40"/>
        <end position="180"/>
    </location>
</feature>
<dbReference type="RefSeq" id="WP_148818023.1">
    <property type="nucleotide sequence ID" value="NZ_CP043046.1"/>
</dbReference>
<dbReference type="PANTHER" id="PTHR42852">
    <property type="entry name" value="THIOL:DISULFIDE INTERCHANGE PROTEIN DSBE"/>
    <property type="match status" value="1"/>
</dbReference>
<organism evidence="3 4">
    <name type="scientific">Pigmentiphaga aceris</name>
    <dbReference type="NCBI Taxonomy" id="1940612"/>
    <lineage>
        <taxon>Bacteria</taxon>
        <taxon>Pseudomonadati</taxon>
        <taxon>Pseudomonadota</taxon>
        <taxon>Betaproteobacteria</taxon>
        <taxon>Burkholderiales</taxon>
        <taxon>Alcaligenaceae</taxon>
        <taxon>Pigmentiphaga</taxon>
    </lineage>
</organism>
<dbReference type="Pfam" id="PF08534">
    <property type="entry name" value="Redoxin"/>
    <property type="match status" value="1"/>
</dbReference>
<dbReference type="InterPro" id="IPR013766">
    <property type="entry name" value="Thioredoxin_domain"/>
</dbReference>
<dbReference type="EMBL" id="CP043046">
    <property type="protein sequence ID" value="QEI08552.1"/>
    <property type="molecule type" value="Genomic_DNA"/>
</dbReference>
<dbReference type="CDD" id="cd02966">
    <property type="entry name" value="TlpA_like_family"/>
    <property type="match status" value="1"/>
</dbReference>
<sequence length="181" mass="19511">MTASSTAPPLPANPAKRGPAKFIVGAALAAVVAAGAWFTLAPAPKAPDATFTSITGEKITTASLRGKVVLLNFWATDCVTCVKEMPMMVDTYKKYAPQGYEMVAVAMRHDPPNYVLNFVETRQLPFKVALDPMGEHAKTFGNVQMTPTSLLIDREGRILKRYLGEPDTAEFHAAIEKALAS</sequence>
<dbReference type="OrthoDB" id="9811352at2"/>
<protein>
    <submittedName>
        <fullName evidence="3">TlpA family protein disulfide reductase</fullName>
    </submittedName>
</protein>
<keyword evidence="1" id="KW-1133">Transmembrane helix</keyword>
<dbReference type="AlphaFoldDB" id="A0A5C0B1U0"/>
<dbReference type="GO" id="GO:0016491">
    <property type="term" value="F:oxidoreductase activity"/>
    <property type="evidence" value="ECO:0007669"/>
    <property type="project" value="InterPro"/>
</dbReference>
<evidence type="ECO:0000259" key="2">
    <source>
        <dbReference type="PROSITE" id="PS51352"/>
    </source>
</evidence>
<keyword evidence="1" id="KW-0472">Membrane</keyword>
<reference evidence="3 4" key="1">
    <citation type="submission" date="2019-08" db="EMBL/GenBank/DDBJ databases">
        <title>Amphibian skin-associated Pigmentiphaga: genome sequence and occurrence across geography and hosts.</title>
        <authorList>
            <person name="Bletz M.C."/>
            <person name="Bunk B."/>
            <person name="Sproeer C."/>
            <person name="Biwer P."/>
            <person name="Reiter S."/>
            <person name="Rabemananjara F.C.E."/>
            <person name="Schulz S."/>
            <person name="Overmann J."/>
            <person name="Vences M."/>
        </authorList>
    </citation>
    <scope>NUCLEOTIDE SEQUENCE [LARGE SCALE GENOMIC DNA]</scope>
    <source>
        <strain evidence="3 4">Mada1488</strain>
    </source>
</reference>
<gene>
    <name evidence="3" type="ORF">FXN63_23960</name>
</gene>
<keyword evidence="4" id="KW-1185">Reference proteome</keyword>
<dbReference type="PANTHER" id="PTHR42852:SF18">
    <property type="entry name" value="CHROMOSOME UNDETERMINED SCAFFOLD_47, WHOLE GENOME SHOTGUN SEQUENCE"/>
    <property type="match status" value="1"/>
</dbReference>